<evidence type="ECO:0000256" key="7">
    <source>
        <dbReference type="ARBA" id="ARBA00023136"/>
    </source>
</evidence>
<keyword evidence="7 9" id="KW-0472">Membrane</keyword>
<feature type="transmembrane region" description="Helical" evidence="9">
    <location>
        <begin position="195"/>
        <end position="214"/>
    </location>
</feature>
<keyword evidence="5 9" id="KW-0812">Transmembrane</keyword>
<dbReference type="GO" id="GO:0005886">
    <property type="term" value="C:plasma membrane"/>
    <property type="evidence" value="ECO:0007669"/>
    <property type="project" value="UniProtKB-SubCell"/>
</dbReference>
<feature type="transmembrane region" description="Helical" evidence="9">
    <location>
        <begin position="38"/>
        <end position="55"/>
    </location>
</feature>
<keyword evidence="2" id="KW-0813">Transport</keyword>
<reference evidence="11 12" key="1">
    <citation type="submission" date="2018-08" db="EMBL/GenBank/DDBJ databases">
        <title>A genome reference for cultivated species of the human gut microbiota.</title>
        <authorList>
            <person name="Zou Y."/>
            <person name="Xue W."/>
            <person name="Luo G."/>
        </authorList>
    </citation>
    <scope>NUCLEOTIDE SEQUENCE [LARGE SCALE GENOMIC DNA]</scope>
    <source>
        <strain evidence="11 12">AM07-24</strain>
    </source>
</reference>
<comment type="caution">
    <text evidence="11">The sequence shown here is derived from an EMBL/GenBank/DDBJ whole genome shotgun (WGS) entry which is preliminary data.</text>
</comment>
<feature type="transmembrane region" description="Helical" evidence="9">
    <location>
        <begin position="435"/>
        <end position="452"/>
    </location>
</feature>
<dbReference type="AlphaFoldDB" id="A0A415E5J1"/>
<keyword evidence="12" id="KW-1185">Reference proteome</keyword>
<accession>A0A415E5J1</accession>
<feature type="transmembrane region" description="Helical" evidence="9">
    <location>
        <begin position="109"/>
        <end position="128"/>
    </location>
</feature>
<sequence>MDAEKNKMQVYKPLITVIFMVIMMFTAMVYYQADPQIPLMFGCLAAGLVAVWMGFSWEKILEGALKGISQSLEAILILLLIGVLVGVWIACGTVPAMIYYGLKMISARYFLPAAMTICVIVAFAIGSWGTIGTVGLAFMGMGAALHISAPVVAGCIVSGSYMGEVISPLSDATNLTAAVVGENVFQIVRRMAKPAVIAFCITMACYFVIGRQYTGGAETQLDSDIGSLLDSIKGQFSISLLELLPMALMAACILLKFPAIPSMFAGILCGLFEALFLQQIDIEEVLNVSYNGFLCQSGNPLVDDLLSAGGMNEMLYSISIIVIAMGFGGIMQHTKQIETLLTPLINRIKSKGSLGLVTVLSCVCMNVILPDQYLGISLPGQMYEKTYADRNIDRSDLAVTLLGGGAVTSPLIPWNTCGIYVMTILSVPAVSYGPFAFYSIILPLTVVLLGYIKKRR</sequence>
<evidence type="ECO:0000256" key="5">
    <source>
        <dbReference type="ARBA" id="ARBA00022692"/>
    </source>
</evidence>
<proteinExistence type="inferred from homology"/>
<keyword evidence="6 9" id="KW-1133">Transmembrane helix</keyword>
<organism evidence="11 12">
    <name type="scientific">Emergencia timonensis</name>
    <dbReference type="NCBI Taxonomy" id="1776384"/>
    <lineage>
        <taxon>Bacteria</taxon>
        <taxon>Bacillati</taxon>
        <taxon>Bacillota</taxon>
        <taxon>Clostridia</taxon>
        <taxon>Peptostreptococcales</taxon>
        <taxon>Anaerovoracaceae</taxon>
        <taxon>Emergencia</taxon>
    </lineage>
</organism>
<feature type="domain" description="Na+/H+ antiporter NhaC-like C-terminal" evidence="10">
    <location>
        <begin position="160"/>
        <end position="452"/>
    </location>
</feature>
<protein>
    <submittedName>
        <fullName evidence="11">Sodium:proton antiporter</fullName>
    </submittedName>
</protein>
<comment type="similarity">
    <text evidence="8">Belongs to the NhaC Na(+)/H(+) (TC 2.A.35) antiporter family.</text>
</comment>
<dbReference type="GO" id="GO:0015297">
    <property type="term" value="F:antiporter activity"/>
    <property type="evidence" value="ECO:0007669"/>
    <property type="project" value="UniProtKB-KW"/>
</dbReference>
<dbReference type="RefSeq" id="WP_118333067.1">
    <property type="nucleotide sequence ID" value="NZ_AP025567.1"/>
</dbReference>
<dbReference type="Pfam" id="PF03553">
    <property type="entry name" value="Na_H_antiporter"/>
    <property type="match status" value="1"/>
</dbReference>
<dbReference type="Proteomes" id="UP000284841">
    <property type="component" value="Unassembled WGS sequence"/>
</dbReference>
<evidence type="ECO:0000256" key="9">
    <source>
        <dbReference type="SAM" id="Phobius"/>
    </source>
</evidence>
<dbReference type="InterPro" id="IPR018461">
    <property type="entry name" value="Na/H_Antiport_NhaC-like_C"/>
</dbReference>
<name>A0A415E5J1_9FIRM</name>
<evidence type="ECO:0000256" key="1">
    <source>
        <dbReference type="ARBA" id="ARBA00004651"/>
    </source>
</evidence>
<evidence type="ECO:0000256" key="2">
    <source>
        <dbReference type="ARBA" id="ARBA00022448"/>
    </source>
</evidence>
<keyword evidence="3" id="KW-0050">Antiport</keyword>
<dbReference type="EMBL" id="QRMS01000001">
    <property type="protein sequence ID" value="RHJ89042.1"/>
    <property type="molecule type" value="Genomic_DNA"/>
</dbReference>
<gene>
    <name evidence="11" type="ORF">DW099_00245</name>
</gene>
<evidence type="ECO:0000256" key="4">
    <source>
        <dbReference type="ARBA" id="ARBA00022475"/>
    </source>
</evidence>
<keyword evidence="4" id="KW-1003">Cell membrane</keyword>
<feature type="transmembrane region" description="Helical" evidence="9">
    <location>
        <begin position="75"/>
        <end position="102"/>
    </location>
</feature>
<feature type="transmembrane region" description="Helical" evidence="9">
    <location>
        <begin position="314"/>
        <end position="331"/>
    </location>
</feature>
<dbReference type="OrthoDB" id="9762978at2"/>
<evidence type="ECO:0000313" key="12">
    <source>
        <dbReference type="Proteomes" id="UP000284841"/>
    </source>
</evidence>
<feature type="transmembrane region" description="Helical" evidence="9">
    <location>
        <begin position="14"/>
        <end position="31"/>
    </location>
</feature>
<comment type="subcellular location">
    <subcellularLocation>
        <location evidence="1">Cell membrane</location>
        <topology evidence="1">Multi-pass membrane protein</topology>
    </subcellularLocation>
</comment>
<dbReference type="InterPro" id="IPR052180">
    <property type="entry name" value="NhaC_Na-H+_Antiporter"/>
</dbReference>
<feature type="transmembrane region" description="Helical" evidence="9">
    <location>
        <begin position="352"/>
        <end position="369"/>
    </location>
</feature>
<evidence type="ECO:0000256" key="8">
    <source>
        <dbReference type="ARBA" id="ARBA00038435"/>
    </source>
</evidence>
<evidence type="ECO:0000313" key="11">
    <source>
        <dbReference type="EMBL" id="RHJ89042.1"/>
    </source>
</evidence>
<evidence type="ECO:0000256" key="3">
    <source>
        <dbReference type="ARBA" id="ARBA00022449"/>
    </source>
</evidence>
<dbReference type="PANTHER" id="PTHR33451">
    <property type="entry name" value="MALATE-2H(+)/NA(+)-LACTATE ANTIPORTER"/>
    <property type="match status" value="1"/>
</dbReference>
<dbReference type="PANTHER" id="PTHR33451:SF3">
    <property type="entry name" value="MALATE-2H(+)_NA(+)-LACTATE ANTIPORTER"/>
    <property type="match status" value="1"/>
</dbReference>
<evidence type="ECO:0000259" key="10">
    <source>
        <dbReference type="Pfam" id="PF03553"/>
    </source>
</evidence>
<evidence type="ECO:0000256" key="6">
    <source>
        <dbReference type="ARBA" id="ARBA00022989"/>
    </source>
</evidence>